<dbReference type="GO" id="GO:0051301">
    <property type="term" value="P:cell division"/>
    <property type="evidence" value="ECO:0007669"/>
    <property type="project" value="UniProtKB-KW"/>
</dbReference>
<dbReference type="PATRIC" id="fig|1328313.3.peg.1118"/>
<evidence type="ECO:0000313" key="12">
    <source>
        <dbReference type="Proteomes" id="UP000019276"/>
    </source>
</evidence>
<dbReference type="InterPro" id="IPR013221">
    <property type="entry name" value="Mur_ligase_cen"/>
</dbReference>
<sequence length="436" mass="48862">MSEYLIWGFGVEGKSAADYLVKQQQTFSLLTDNFDQTTDNYAKQNAIKYFYGEEGIQQAINQRFKYVIKSPGISLYRPEVQAFKQAGSKITSTTQMWFEAHPNAKTIVVTGTKGKSTTASLLHYLFNLFDVDNELAGNLGRAILEVTPVANSWTILELSSYQLADLHSQVDVFLLLNLFQEHVPWHQTAEQYYLDKTQLARDSLADVVVYNAQSNLSAQYLGLDELSHGVSKVAFADESGFYIKDDALYFKGEELTHNFRLKGQHNLKNLAACLAIVNSLKLDWRPVLTHLSGFTALEHRLQEVQGTNSVLYVNDSISTTPDSTLCALDCYKNQEINLILGGAERSQNYAELVAALDNYQLNKILLLGETGKRIYRQLPSNLACKAQYFDHMAVGMAWINQHAKAGQVVLLSPAAPSFGEFVNFAERGNLFLSFSR</sequence>
<feature type="binding site" evidence="7">
    <location>
        <begin position="111"/>
        <end position="117"/>
    </location>
    <ligand>
        <name>ATP</name>
        <dbReference type="ChEBI" id="CHEBI:30616"/>
    </ligand>
</feature>
<dbReference type="SUPFAM" id="SSF51984">
    <property type="entry name" value="MurCD N-terminal domain"/>
    <property type="match status" value="1"/>
</dbReference>
<dbReference type="Pfam" id="PF08245">
    <property type="entry name" value="Mur_ligase_M"/>
    <property type="match status" value="1"/>
</dbReference>
<feature type="domain" description="Mur ligase central" evidence="10">
    <location>
        <begin position="109"/>
        <end position="276"/>
    </location>
</feature>
<dbReference type="InterPro" id="IPR005762">
    <property type="entry name" value="MurD"/>
</dbReference>
<dbReference type="GO" id="GO:0008764">
    <property type="term" value="F:UDP-N-acetylmuramoylalanine-D-glutamate ligase activity"/>
    <property type="evidence" value="ECO:0007669"/>
    <property type="project" value="UniProtKB-UniRule"/>
</dbReference>
<dbReference type="InterPro" id="IPR036615">
    <property type="entry name" value="Mur_ligase_C_dom_sf"/>
</dbReference>
<evidence type="ECO:0000256" key="7">
    <source>
        <dbReference type="HAMAP-Rule" id="MF_00639"/>
    </source>
</evidence>
<keyword evidence="5 7" id="KW-0547">Nucleotide-binding</keyword>
<comment type="similarity">
    <text evidence="7">Belongs to the MurCDEF family.</text>
</comment>
<evidence type="ECO:0000256" key="8">
    <source>
        <dbReference type="RuleBase" id="RU003664"/>
    </source>
</evidence>
<evidence type="ECO:0000256" key="5">
    <source>
        <dbReference type="ARBA" id="ARBA00022741"/>
    </source>
</evidence>
<dbReference type="EC" id="6.3.2.9" evidence="7 8"/>
<dbReference type="AlphaFoldDB" id="W7QPS3"/>
<keyword evidence="7 8" id="KW-0133">Cell shape</keyword>
<evidence type="ECO:0000259" key="9">
    <source>
        <dbReference type="Pfam" id="PF02875"/>
    </source>
</evidence>
<dbReference type="Gene3D" id="3.90.190.20">
    <property type="entry name" value="Mur ligase, C-terminal domain"/>
    <property type="match status" value="1"/>
</dbReference>
<accession>W7QPS3</accession>
<keyword evidence="7 8" id="KW-0573">Peptidoglycan synthesis</keyword>
<dbReference type="OrthoDB" id="9809796at2"/>
<proteinExistence type="inferred from homology"/>
<evidence type="ECO:0000256" key="3">
    <source>
        <dbReference type="ARBA" id="ARBA00022490"/>
    </source>
</evidence>
<dbReference type="InterPro" id="IPR036565">
    <property type="entry name" value="Mur-like_cat_sf"/>
</dbReference>
<evidence type="ECO:0000256" key="6">
    <source>
        <dbReference type="ARBA" id="ARBA00022840"/>
    </source>
</evidence>
<feature type="domain" description="Mur ligase C-terminal" evidence="9">
    <location>
        <begin position="299"/>
        <end position="414"/>
    </location>
</feature>
<dbReference type="PANTHER" id="PTHR43692">
    <property type="entry name" value="UDP-N-ACETYLMURAMOYLALANINE--D-GLUTAMATE LIGASE"/>
    <property type="match status" value="1"/>
</dbReference>
<dbReference type="GO" id="GO:0005524">
    <property type="term" value="F:ATP binding"/>
    <property type="evidence" value="ECO:0007669"/>
    <property type="project" value="UniProtKB-UniRule"/>
</dbReference>
<organism evidence="11 12">
    <name type="scientific">Catenovulum agarivorans DS-2</name>
    <dbReference type="NCBI Taxonomy" id="1328313"/>
    <lineage>
        <taxon>Bacteria</taxon>
        <taxon>Pseudomonadati</taxon>
        <taxon>Pseudomonadota</taxon>
        <taxon>Gammaproteobacteria</taxon>
        <taxon>Alteromonadales</taxon>
        <taxon>Alteromonadaceae</taxon>
        <taxon>Catenovulum</taxon>
    </lineage>
</organism>
<comment type="pathway">
    <text evidence="2 7 8">Cell wall biogenesis; peptidoglycan biosynthesis.</text>
</comment>
<gene>
    <name evidence="7 11" type="primary">murD</name>
    <name evidence="11" type="ORF">DS2_05420</name>
</gene>
<keyword evidence="7 8" id="KW-0132">Cell division</keyword>
<name>W7QPS3_9ALTE</name>
<dbReference type="eggNOG" id="COG0771">
    <property type="taxonomic scope" value="Bacteria"/>
</dbReference>
<evidence type="ECO:0000256" key="1">
    <source>
        <dbReference type="ARBA" id="ARBA00004496"/>
    </source>
</evidence>
<evidence type="ECO:0000256" key="2">
    <source>
        <dbReference type="ARBA" id="ARBA00004752"/>
    </source>
</evidence>
<keyword evidence="12" id="KW-1185">Reference proteome</keyword>
<dbReference type="UniPathway" id="UPA00219"/>
<dbReference type="GO" id="GO:0005737">
    <property type="term" value="C:cytoplasm"/>
    <property type="evidence" value="ECO:0007669"/>
    <property type="project" value="UniProtKB-SubCell"/>
</dbReference>
<comment type="subcellular location">
    <subcellularLocation>
        <location evidence="1 7 8">Cytoplasm</location>
    </subcellularLocation>
</comment>
<comment type="catalytic activity">
    <reaction evidence="7 8">
        <text>UDP-N-acetyl-alpha-D-muramoyl-L-alanine + D-glutamate + ATP = UDP-N-acetyl-alpha-D-muramoyl-L-alanyl-D-glutamate + ADP + phosphate + H(+)</text>
        <dbReference type="Rhea" id="RHEA:16429"/>
        <dbReference type="ChEBI" id="CHEBI:15378"/>
        <dbReference type="ChEBI" id="CHEBI:29986"/>
        <dbReference type="ChEBI" id="CHEBI:30616"/>
        <dbReference type="ChEBI" id="CHEBI:43474"/>
        <dbReference type="ChEBI" id="CHEBI:83898"/>
        <dbReference type="ChEBI" id="CHEBI:83900"/>
        <dbReference type="ChEBI" id="CHEBI:456216"/>
        <dbReference type="EC" id="6.3.2.9"/>
    </reaction>
</comment>
<dbReference type="InterPro" id="IPR004101">
    <property type="entry name" value="Mur_ligase_C"/>
</dbReference>
<dbReference type="NCBIfam" id="TIGR01087">
    <property type="entry name" value="murD"/>
    <property type="match status" value="1"/>
</dbReference>
<dbReference type="SUPFAM" id="SSF53623">
    <property type="entry name" value="MurD-like peptide ligases, catalytic domain"/>
    <property type="match status" value="1"/>
</dbReference>
<reference evidence="11 12" key="1">
    <citation type="journal article" date="2014" name="Genome Announc.">
        <title>Draft Genome Sequence of the Agar-Degrading Bacterium Catenovulum sp. Strain DS-2, Isolated from Intestines of Haliotis diversicolor.</title>
        <authorList>
            <person name="Shan D."/>
            <person name="Li X."/>
            <person name="Gu Z."/>
            <person name="Wei G."/>
            <person name="Gao Z."/>
            <person name="Shao Z."/>
        </authorList>
    </citation>
    <scope>NUCLEOTIDE SEQUENCE [LARGE SCALE GENOMIC DNA]</scope>
    <source>
        <strain evidence="11 12">DS-2</strain>
    </source>
</reference>
<protein>
    <recommendedName>
        <fullName evidence="7 8">UDP-N-acetylmuramoylalanine--D-glutamate ligase</fullName>
        <ecNumber evidence="7 8">6.3.2.9</ecNumber>
    </recommendedName>
    <alternativeName>
        <fullName evidence="7">D-glutamic acid-adding enzyme</fullName>
    </alternativeName>
    <alternativeName>
        <fullName evidence="7">UDP-N-acetylmuramoyl-L-alanyl-D-glutamate synthetase</fullName>
    </alternativeName>
</protein>
<keyword evidence="4 7" id="KW-0436">Ligase</keyword>
<dbReference type="PANTHER" id="PTHR43692:SF1">
    <property type="entry name" value="UDP-N-ACETYLMURAMOYLALANINE--D-GLUTAMATE LIGASE"/>
    <property type="match status" value="1"/>
</dbReference>
<dbReference type="Pfam" id="PF21799">
    <property type="entry name" value="MurD-like_N"/>
    <property type="match status" value="1"/>
</dbReference>
<dbReference type="Gene3D" id="3.40.50.720">
    <property type="entry name" value="NAD(P)-binding Rossmann-like Domain"/>
    <property type="match status" value="1"/>
</dbReference>
<dbReference type="Pfam" id="PF02875">
    <property type="entry name" value="Mur_ligase_C"/>
    <property type="match status" value="1"/>
</dbReference>
<keyword evidence="7 8" id="KW-0131">Cell cycle</keyword>
<dbReference type="Proteomes" id="UP000019276">
    <property type="component" value="Unassembled WGS sequence"/>
</dbReference>
<dbReference type="GO" id="GO:0009252">
    <property type="term" value="P:peptidoglycan biosynthetic process"/>
    <property type="evidence" value="ECO:0007669"/>
    <property type="project" value="UniProtKB-UniRule"/>
</dbReference>
<dbReference type="EMBL" id="ARZY01000007">
    <property type="protein sequence ID" value="EWH10982.1"/>
    <property type="molecule type" value="Genomic_DNA"/>
</dbReference>
<dbReference type="RefSeq" id="WP_035013659.1">
    <property type="nucleotide sequence ID" value="NZ_ARZY01000007.1"/>
</dbReference>
<dbReference type="HAMAP" id="MF_00639">
    <property type="entry name" value="MurD"/>
    <property type="match status" value="1"/>
</dbReference>
<evidence type="ECO:0000259" key="10">
    <source>
        <dbReference type="Pfam" id="PF08245"/>
    </source>
</evidence>
<dbReference type="GO" id="GO:0071555">
    <property type="term" value="P:cell wall organization"/>
    <property type="evidence" value="ECO:0007669"/>
    <property type="project" value="UniProtKB-KW"/>
</dbReference>
<comment type="caution">
    <text evidence="11">The sequence shown here is derived from an EMBL/GenBank/DDBJ whole genome shotgun (WGS) entry which is preliminary data.</text>
</comment>
<evidence type="ECO:0000313" key="11">
    <source>
        <dbReference type="EMBL" id="EWH10982.1"/>
    </source>
</evidence>
<dbReference type="Gene3D" id="3.40.1190.10">
    <property type="entry name" value="Mur-like, catalytic domain"/>
    <property type="match status" value="1"/>
</dbReference>
<dbReference type="STRING" id="1328313.DS2_05420"/>
<keyword evidence="3 7" id="KW-0963">Cytoplasm</keyword>
<evidence type="ECO:0000256" key="4">
    <source>
        <dbReference type="ARBA" id="ARBA00022598"/>
    </source>
</evidence>
<dbReference type="SUPFAM" id="SSF53244">
    <property type="entry name" value="MurD-like peptide ligases, peptide-binding domain"/>
    <property type="match status" value="1"/>
</dbReference>
<keyword evidence="6 7" id="KW-0067">ATP-binding</keyword>
<comment type="function">
    <text evidence="7 8">Cell wall formation. Catalyzes the addition of glutamate to the nucleotide precursor UDP-N-acetylmuramoyl-L-alanine (UMA).</text>
</comment>
<dbReference type="GO" id="GO:0008360">
    <property type="term" value="P:regulation of cell shape"/>
    <property type="evidence" value="ECO:0007669"/>
    <property type="project" value="UniProtKB-KW"/>
</dbReference>
<keyword evidence="7 8" id="KW-0961">Cell wall biogenesis/degradation</keyword>